<keyword evidence="6" id="KW-0805">Transcription regulation</keyword>
<keyword evidence="7" id="KW-0804">Transcription</keyword>
<gene>
    <name evidence="11" type="ORF">CLUMA_CG010064</name>
</gene>
<feature type="compositionally biased region" description="Polar residues" evidence="9">
    <location>
        <begin position="376"/>
        <end position="393"/>
    </location>
</feature>
<dbReference type="OrthoDB" id="8117402at2759"/>
<evidence type="ECO:0000256" key="3">
    <source>
        <dbReference type="ARBA" id="ARBA00022737"/>
    </source>
</evidence>
<evidence type="ECO:0000256" key="5">
    <source>
        <dbReference type="ARBA" id="ARBA00022833"/>
    </source>
</evidence>
<dbReference type="FunFam" id="3.30.160.60:FF:000624">
    <property type="entry name" value="zinc finger protein 697"/>
    <property type="match status" value="1"/>
</dbReference>
<dbReference type="Proteomes" id="UP000183832">
    <property type="component" value="Unassembled WGS sequence"/>
</dbReference>
<dbReference type="InterPro" id="IPR050752">
    <property type="entry name" value="C2H2-ZF_domain"/>
</dbReference>
<proteinExistence type="inferred from homology"/>
<evidence type="ECO:0000256" key="9">
    <source>
        <dbReference type="SAM" id="MobiDB-lite"/>
    </source>
</evidence>
<dbReference type="PROSITE" id="PS50157">
    <property type="entry name" value="ZINC_FINGER_C2H2_2"/>
    <property type="match status" value="7"/>
</dbReference>
<name>A0A1J1IDD8_9DIPT</name>
<evidence type="ECO:0000256" key="6">
    <source>
        <dbReference type="ARBA" id="ARBA00023015"/>
    </source>
</evidence>
<feature type="domain" description="C2H2-type" evidence="10">
    <location>
        <begin position="134"/>
        <end position="164"/>
    </location>
</feature>
<evidence type="ECO:0000256" key="2">
    <source>
        <dbReference type="ARBA" id="ARBA00022723"/>
    </source>
</evidence>
<feature type="domain" description="C2H2-type" evidence="10">
    <location>
        <begin position="37"/>
        <end position="65"/>
    </location>
</feature>
<dbReference type="Pfam" id="PF00096">
    <property type="entry name" value="zf-C2H2"/>
    <property type="match status" value="3"/>
</dbReference>
<dbReference type="GO" id="GO:0000978">
    <property type="term" value="F:RNA polymerase II cis-regulatory region sequence-specific DNA binding"/>
    <property type="evidence" value="ECO:0007669"/>
    <property type="project" value="TreeGrafter"/>
</dbReference>
<dbReference type="GO" id="GO:0005634">
    <property type="term" value="C:nucleus"/>
    <property type="evidence" value="ECO:0007669"/>
    <property type="project" value="UniProtKB-SubCell"/>
</dbReference>
<dbReference type="InterPro" id="IPR013087">
    <property type="entry name" value="Znf_C2H2_type"/>
</dbReference>
<dbReference type="SUPFAM" id="SSF57667">
    <property type="entry name" value="beta-beta-alpha zinc fingers"/>
    <property type="match status" value="3"/>
</dbReference>
<dbReference type="AlphaFoldDB" id="A0A1J1IDD8"/>
<evidence type="ECO:0000313" key="11">
    <source>
        <dbReference type="EMBL" id="CRK96457.1"/>
    </source>
</evidence>
<keyword evidence="4 8" id="KW-0863">Zinc-finger</keyword>
<sequence>MRSTETFKCFICKILFCSVEELECHFKSHEINEVDRFPCHLCDLKFIKFSTLESHHLIVHLKRNINESTVSDELRILRKEANECLKKLKGLEDNYEESCHSDFRNVDDEVSDNEISSNVIRNKENENTKGEKVFICKVSGCSRTFRHMTSLIMHGKCIHSDERNFTCEICSKTFKTKSNLNVHIKMHKNQRDHHCTECSQSFFTSSHLKAHLRIHRNETRYKCLFDGCGKSFIHLSSFKKHNNFHSGVKDYHCNICQRKFSQFCHLREHLKIHLNEREHICSKCNKAFRRADTLRIHLQIVLVTHIHMTNMNKEEPNLLLSVCAFFVVSKLQIISYNSAQLVAYNNKQQRKNKRKKNHKPVAMESIIKKFISPSLNNQNKSQSMTGPQNSDNNFLRERSGSVASQSPSSPTTPTERKPSVDQDSYFYFMCCSHDFCLNSGVHKCRHPKSRGWLKFLVLRLIKLKLIKLHPFIKLIDKVGD</sequence>
<dbReference type="SMART" id="SM00355">
    <property type="entry name" value="ZnF_C2H2"/>
    <property type="match status" value="8"/>
</dbReference>
<evidence type="ECO:0000313" key="12">
    <source>
        <dbReference type="Proteomes" id="UP000183832"/>
    </source>
</evidence>
<reference evidence="11 12" key="1">
    <citation type="submission" date="2015-04" db="EMBL/GenBank/DDBJ databases">
        <authorList>
            <person name="Syromyatnikov M.Y."/>
            <person name="Popov V.N."/>
        </authorList>
    </citation>
    <scope>NUCLEOTIDE SEQUENCE [LARGE SCALE GENOMIC DNA]</scope>
</reference>
<dbReference type="InterPro" id="IPR036236">
    <property type="entry name" value="Znf_C2H2_sf"/>
</dbReference>
<evidence type="ECO:0000256" key="8">
    <source>
        <dbReference type="PROSITE-ProRule" id="PRU00042"/>
    </source>
</evidence>
<feature type="domain" description="C2H2-type" evidence="10">
    <location>
        <begin position="193"/>
        <end position="220"/>
    </location>
</feature>
<feature type="domain" description="C2H2-type" evidence="10">
    <location>
        <begin position="221"/>
        <end position="250"/>
    </location>
</feature>
<dbReference type="GO" id="GO:0000981">
    <property type="term" value="F:DNA-binding transcription factor activity, RNA polymerase II-specific"/>
    <property type="evidence" value="ECO:0007669"/>
    <property type="project" value="TreeGrafter"/>
</dbReference>
<evidence type="ECO:0000256" key="4">
    <source>
        <dbReference type="ARBA" id="ARBA00022771"/>
    </source>
</evidence>
<accession>A0A1J1IDD8</accession>
<dbReference type="PANTHER" id="PTHR24384">
    <property type="entry name" value="FINGER PUTATIVE TRANSCRIPTION FACTOR FAMILY-RELATED"/>
    <property type="match status" value="1"/>
</dbReference>
<feature type="domain" description="C2H2-type" evidence="10">
    <location>
        <begin position="165"/>
        <end position="192"/>
    </location>
</feature>
<evidence type="ECO:0000256" key="7">
    <source>
        <dbReference type="ARBA" id="ARBA00023163"/>
    </source>
</evidence>
<evidence type="ECO:0000256" key="1">
    <source>
        <dbReference type="ARBA" id="ARBA00006991"/>
    </source>
</evidence>
<comment type="similarity">
    <text evidence="1">Belongs to the krueppel C2H2-type zinc-finger protein family.</text>
</comment>
<dbReference type="PROSITE" id="PS00028">
    <property type="entry name" value="ZINC_FINGER_C2H2_1"/>
    <property type="match status" value="7"/>
</dbReference>
<feature type="domain" description="C2H2-type" evidence="10">
    <location>
        <begin position="251"/>
        <end position="278"/>
    </location>
</feature>
<dbReference type="Gene3D" id="3.30.160.60">
    <property type="entry name" value="Classic Zinc Finger"/>
    <property type="match status" value="7"/>
</dbReference>
<dbReference type="PANTHER" id="PTHR24384:SF218">
    <property type="entry name" value="ZINC FINGER PROTEIN 502"/>
    <property type="match status" value="1"/>
</dbReference>
<dbReference type="EMBL" id="CVRI01000044">
    <property type="protein sequence ID" value="CRK96457.1"/>
    <property type="molecule type" value="Genomic_DNA"/>
</dbReference>
<keyword evidence="5" id="KW-0862">Zinc</keyword>
<keyword evidence="2" id="KW-0479">Metal-binding</keyword>
<keyword evidence="3" id="KW-0677">Repeat</keyword>
<feature type="region of interest" description="Disordered" evidence="9">
    <location>
        <begin position="376"/>
        <end position="418"/>
    </location>
</feature>
<dbReference type="FunFam" id="3.30.160.60:FF:000032">
    <property type="entry name" value="Krueppel-like factor 4"/>
    <property type="match status" value="1"/>
</dbReference>
<evidence type="ECO:0000259" key="10">
    <source>
        <dbReference type="PROSITE" id="PS50157"/>
    </source>
</evidence>
<feature type="domain" description="C2H2-type" evidence="10">
    <location>
        <begin position="279"/>
        <end position="305"/>
    </location>
</feature>
<dbReference type="STRING" id="568069.A0A1J1IDD8"/>
<dbReference type="GO" id="GO:0008270">
    <property type="term" value="F:zinc ion binding"/>
    <property type="evidence" value="ECO:0007669"/>
    <property type="project" value="UniProtKB-KW"/>
</dbReference>
<protein>
    <submittedName>
        <fullName evidence="11">CLUMA_CG010064, isoform A</fullName>
    </submittedName>
</protein>
<organism evidence="11 12">
    <name type="scientific">Clunio marinus</name>
    <dbReference type="NCBI Taxonomy" id="568069"/>
    <lineage>
        <taxon>Eukaryota</taxon>
        <taxon>Metazoa</taxon>
        <taxon>Ecdysozoa</taxon>
        <taxon>Arthropoda</taxon>
        <taxon>Hexapoda</taxon>
        <taxon>Insecta</taxon>
        <taxon>Pterygota</taxon>
        <taxon>Neoptera</taxon>
        <taxon>Endopterygota</taxon>
        <taxon>Diptera</taxon>
        <taxon>Nematocera</taxon>
        <taxon>Chironomoidea</taxon>
        <taxon>Chironomidae</taxon>
        <taxon>Clunio</taxon>
    </lineage>
</organism>
<keyword evidence="12" id="KW-1185">Reference proteome</keyword>